<dbReference type="AlphaFoldDB" id="A0A9W4WQE1"/>
<evidence type="ECO:0000313" key="4">
    <source>
        <dbReference type="Proteomes" id="UP001153678"/>
    </source>
</evidence>
<reference evidence="3" key="1">
    <citation type="submission" date="2022-08" db="EMBL/GenBank/DDBJ databases">
        <authorList>
            <person name="Kallberg Y."/>
            <person name="Tangrot J."/>
            <person name="Rosling A."/>
        </authorList>
    </citation>
    <scope>NUCLEOTIDE SEQUENCE</scope>
    <source>
        <strain evidence="3">Wild A</strain>
    </source>
</reference>
<dbReference type="Gene3D" id="1.10.30.10">
    <property type="entry name" value="High mobility group box domain"/>
    <property type="match status" value="1"/>
</dbReference>
<feature type="domain" description="HMG box" evidence="2">
    <location>
        <begin position="138"/>
        <end position="200"/>
    </location>
</feature>
<evidence type="ECO:0000256" key="1">
    <source>
        <dbReference type="SAM" id="MobiDB-lite"/>
    </source>
</evidence>
<evidence type="ECO:0000313" key="3">
    <source>
        <dbReference type="EMBL" id="CAI2170974.1"/>
    </source>
</evidence>
<dbReference type="Gene3D" id="3.90.1460.10">
    <property type="entry name" value="GTF2I-like"/>
    <property type="match status" value="1"/>
</dbReference>
<dbReference type="InterPro" id="IPR009071">
    <property type="entry name" value="HMG_box_dom"/>
</dbReference>
<dbReference type="InterPro" id="IPR036910">
    <property type="entry name" value="HMG_box_dom_sf"/>
</dbReference>
<accession>A0A9W4WQE1</accession>
<dbReference type="SUPFAM" id="SSF117773">
    <property type="entry name" value="GTF2I-like repeat"/>
    <property type="match status" value="1"/>
</dbReference>
<dbReference type="Proteomes" id="UP001153678">
    <property type="component" value="Unassembled WGS sequence"/>
</dbReference>
<proteinExistence type="predicted"/>
<dbReference type="InterPro" id="IPR036647">
    <property type="entry name" value="GTF2I-like_rpt_sf"/>
</dbReference>
<name>A0A9W4WQE1_9GLOM</name>
<feature type="region of interest" description="Disordered" evidence="1">
    <location>
        <begin position="298"/>
        <end position="327"/>
    </location>
</feature>
<dbReference type="EMBL" id="CAMKVN010000764">
    <property type="protein sequence ID" value="CAI2170974.1"/>
    <property type="molecule type" value="Genomic_DNA"/>
</dbReference>
<dbReference type="OrthoDB" id="2329581at2759"/>
<sequence>MDNRKQQYKVTKTNVELRNEFEQDSIINHVETDTMLMHTKITQEMNPIGVQGVDDGDLISVSTMGIDYGDDFEMEDKMIKKVPDRYAHLTEEVISKLEEELYRHDMAIKQLAQNLNIDVLWVQKYMKDHHETVTSNSRKRRKSGYNVFQATEWWPNHKEEFNSSFGAESNRACAIAWKSLLESDKQKYEEMASLDNEKMKEVQLKYIENSRKRNTQVQSDINNIKTTIRCMEKKCGVEVAMFVVPNRSDDSFTSRFIGTSGGEAFFSASPEMCPLLDKFEIYTKNRYLVIPPAKRVKREPSITNSTSKSPRSSNESPHSPIAVSSTHRNINSADVKARVRAILRARYNNALGTEGLIIPYKKWKDHQGEIEVIGWPEDVPFDDFGVLKVAINHQFRLTLYISQLHYNMVSNNYPNVAKTHAT</sequence>
<dbReference type="Pfam" id="PF09011">
    <property type="entry name" value="HMG_box_2"/>
    <property type="match status" value="1"/>
</dbReference>
<organism evidence="3 4">
    <name type="scientific">Funneliformis geosporum</name>
    <dbReference type="NCBI Taxonomy" id="1117311"/>
    <lineage>
        <taxon>Eukaryota</taxon>
        <taxon>Fungi</taxon>
        <taxon>Fungi incertae sedis</taxon>
        <taxon>Mucoromycota</taxon>
        <taxon>Glomeromycotina</taxon>
        <taxon>Glomeromycetes</taxon>
        <taxon>Glomerales</taxon>
        <taxon>Glomeraceae</taxon>
        <taxon>Funneliformis</taxon>
    </lineage>
</organism>
<feature type="compositionally biased region" description="Polar residues" evidence="1">
    <location>
        <begin position="301"/>
        <end position="327"/>
    </location>
</feature>
<protein>
    <submittedName>
        <fullName evidence="3">17771_t:CDS:1</fullName>
    </submittedName>
</protein>
<gene>
    <name evidence="3" type="ORF">FWILDA_LOCUS4850</name>
</gene>
<keyword evidence="4" id="KW-1185">Reference proteome</keyword>
<dbReference type="SUPFAM" id="SSF47095">
    <property type="entry name" value="HMG-box"/>
    <property type="match status" value="1"/>
</dbReference>
<evidence type="ECO:0000259" key="2">
    <source>
        <dbReference type="Pfam" id="PF09011"/>
    </source>
</evidence>
<comment type="caution">
    <text evidence="3">The sequence shown here is derived from an EMBL/GenBank/DDBJ whole genome shotgun (WGS) entry which is preliminary data.</text>
</comment>